<dbReference type="Gene3D" id="1.25.40.20">
    <property type="entry name" value="Ankyrin repeat-containing domain"/>
    <property type="match status" value="1"/>
</dbReference>
<dbReference type="GeneID" id="31367972"/>
<reference evidence="5 6" key="1">
    <citation type="journal article" date="2011" name="Genome Res.">
        <title>Phylogeny-wide analysis of social amoeba genomes highlights ancient origins for complex intercellular communication.</title>
        <authorList>
            <person name="Heidel A.J."/>
            <person name="Lawal H.M."/>
            <person name="Felder M."/>
            <person name="Schilde C."/>
            <person name="Helps N.R."/>
            <person name="Tunggal B."/>
            <person name="Rivero F."/>
            <person name="John U."/>
            <person name="Schleicher M."/>
            <person name="Eichinger L."/>
            <person name="Platzer M."/>
            <person name="Noegel A.A."/>
            <person name="Schaap P."/>
            <person name="Gloeckner G."/>
        </authorList>
    </citation>
    <scope>NUCLEOTIDE SEQUENCE [LARGE SCALE GENOMIC DNA]</scope>
    <source>
        <strain evidence="6">ATCC 26659 / Pp 5 / PN500</strain>
    </source>
</reference>
<feature type="compositionally biased region" description="Acidic residues" evidence="4">
    <location>
        <begin position="155"/>
        <end position="166"/>
    </location>
</feature>
<feature type="region of interest" description="Disordered" evidence="4">
    <location>
        <begin position="136"/>
        <end position="166"/>
    </location>
</feature>
<dbReference type="EMBL" id="ADBJ01000043">
    <property type="protein sequence ID" value="EFA77294.1"/>
    <property type="molecule type" value="Genomic_DNA"/>
</dbReference>
<dbReference type="RefSeq" id="XP_020429423.1">
    <property type="nucleotide sequence ID" value="XM_020583236.1"/>
</dbReference>
<name>D3BMT2_HETP5</name>
<dbReference type="PANTHER" id="PTHR24171:SF8">
    <property type="entry name" value="BRCA1-ASSOCIATED RING DOMAIN PROTEIN 1"/>
    <property type="match status" value="1"/>
</dbReference>
<dbReference type="Pfam" id="PF12796">
    <property type="entry name" value="Ank_2"/>
    <property type="match status" value="1"/>
</dbReference>
<dbReference type="SMART" id="SM00248">
    <property type="entry name" value="ANK"/>
    <property type="match status" value="2"/>
</dbReference>
<dbReference type="PANTHER" id="PTHR24171">
    <property type="entry name" value="ANKYRIN REPEAT DOMAIN-CONTAINING PROTEIN 39-RELATED"/>
    <property type="match status" value="1"/>
</dbReference>
<evidence type="ECO:0000256" key="1">
    <source>
        <dbReference type="ARBA" id="ARBA00022737"/>
    </source>
</evidence>
<dbReference type="FunCoup" id="D3BMT2">
    <property type="interactions" value="805"/>
</dbReference>
<evidence type="ECO:0000256" key="4">
    <source>
        <dbReference type="SAM" id="MobiDB-lite"/>
    </source>
</evidence>
<dbReference type="AlphaFoldDB" id="D3BMT2"/>
<dbReference type="PROSITE" id="PS50297">
    <property type="entry name" value="ANK_REP_REGION"/>
    <property type="match status" value="2"/>
</dbReference>
<dbReference type="OMA" id="SFEDAWF"/>
<dbReference type="STRING" id="670386.D3BMT2"/>
<dbReference type="InterPro" id="IPR036770">
    <property type="entry name" value="Ankyrin_rpt-contain_sf"/>
</dbReference>
<proteinExistence type="predicted"/>
<comment type="caution">
    <text evidence="5">The sequence shown here is derived from an EMBL/GenBank/DDBJ whole genome shotgun (WGS) entry which is preliminary data.</text>
</comment>
<dbReference type="PROSITE" id="PS50088">
    <property type="entry name" value="ANK_REPEAT"/>
    <property type="match status" value="2"/>
</dbReference>
<evidence type="ECO:0000313" key="6">
    <source>
        <dbReference type="Proteomes" id="UP000001396"/>
    </source>
</evidence>
<evidence type="ECO:0000256" key="3">
    <source>
        <dbReference type="PROSITE-ProRule" id="PRU00023"/>
    </source>
</evidence>
<keyword evidence="1" id="KW-0677">Repeat</keyword>
<accession>D3BMT2</accession>
<evidence type="ECO:0000256" key="2">
    <source>
        <dbReference type="ARBA" id="ARBA00023043"/>
    </source>
</evidence>
<dbReference type="GO" id="GO:0085020">
    <property type="term" value="P:protein K6-linked ubiquitination"/>
    <property type="evidence" value="ECO:0007669"/>
    <property type="project" value="TreeGrafter"/>
</dbReference>
<dbReference type="InterPro" id="IPR002110">
    <property type="entry name" value="Ankyrin_rpt"/>
</dbReference>
<organism evidence="5 6">
    <name type="scientific">Heterostelium pallidum (strain ATCC 26659 / Pp 5 / PN500)</name>
    <name type="common">Cellular slime mold</name>
    <name type="synonym">Polysphondylium pallidum</name>
    <dbReference type="NCBI Taxonomy" id="670386"/>
    <lineage>
        <taxon>Eukaryota</taxon>
        <taxon>Amoebozoa</taxon>
        <taxon>Evosea</taxon>
        <taxon>Eumycetozoa</taxon>
        <taxon>Dictyostelia</taxon>
        <taxon>Acytosteliales</taxon>
        <taxon>Acytosteliaceae</taxon>
        <taxon>Heterostelium</taxon>
    </lineage>
</organism>
<dbReference type="Proteomes" id="UP000001396">
    <property type="component" value="Unassembled WGS sequence"/>
</dbReference>
<dbReference type="GO" id="GO:0004842">
    <property type="term" value="F:ubiquitin-protein transferase activity"/>
    <property type="evidence" value="ECO:0007669"/>
    <property type="project" value="TreeGrafter"/>
</dbReference>
<keyword evidence="6" id="KW-1185">Reference proteome</keyword>
<protein>
    <submittedName>
        <fullName evidence="5">Uncharacterized protein</fullName>
    </submittedName>
</protein>
<feature type="repeat" description="ANK" evidence="3">
    <location>
        <begin position="51"/>
        <end position="83"/>
    </location>
</feature>
<gene>
    <name evidence="5" type="ORF">PPL_12505</name>
</gene>
<feature type="repeat" description="ANK" evidence="3">
    <location>
        <begin position="84"/>
        <end position="108"/>
    </location>
</feature>
<sequence>MITMNDNNDNDGGSEISFIDAWFANAKSGNQSEVCELLRLKKVPIDSADHLGNTALHYAATAGHASVVESLIKSGANVNSQNKVGDAPLHKAAARGRLECVKLLVNLGKANIDLKNKDDEIPIDLTKDSNIQSELLPVCNDFDDDDSDDDKKDDSDYDSEEEGDDE</sequence>
<keyword evidence="2 3" id="KW-0040">ANK repeat</keyword>
<dbReference type="InParanoid" id="D3BMT2"/>
<evidence type="ECO:0000313" key="5">
    <source>
        <dbReference type="EMBL" id="EFA77294.1"/>
    </source>
</evidence>
<dbReference type="SUPFAM" id="SSF48403">
    <property type="entry name" value="Ankyrin repeat"/>
    <property type="match status" value="1"/>
</dbReference>